<organism evidence="11 12">
    <name type="scientific">Phaeomoniella chlamydospora</name>
    <name type="common">Phaeoacremonium chlamydosporum</name>
    <dbReference type="NCBI Taxonomy" id="158046"/>
    <lineage>
        <taxon>Eukaryota</taxon>
        <taxon>Fungi</taxon>
        <taxon>Dikarya</taxon>
        <taxon>Ascomycota</taxon>
        <taxon>Pezizomycotina</taxon>
        <taxon>Eurotiomycetes</taxon>
        <taxon>Chaetothyriomycetidae</taxon>
        <taxon>Phaeomoniellales</taxon>
        <taxon>Phaeomoniellaceae</taxon>
        <taxon>Phaeomoniella</taxon>
    </lineage>
</organism>
<keyword evidence="4 7" id="KW-0233">DNA recombination</keyword>
<evidence type="ECO:0000256" key="8">
    <source>
        <dbReference type="SAM" id="MobiDB-lite"/>
    </source>
</evidence>
<dbReference type="GO" id="GO:0030915">
    <property type="term" value="C:Smc5-Smc6 complex"/>
    <property type="evidence" value="ECO:0007669"/>
    <property type="project" value="UniProtKB-UniRule"/>
</dbReference>
<keyword evidence="6 7" id="KW-0539">Nucleus</keyword>
<dbReference type="GO" id="GO:0006281">
    <property type="term" value="P:DNA repair"/>
    <property type="evidence" value="ECO:0007669"/>
    <property type="project" value="UniProtKB-UniRule"/>
</dbReference>
<comment type="subunit">
    <text evidence="7">Component of the SMC5-SMC6 complex.</text>
</comment>
<dbReference type="GO" id="GO:0006310">
    <property type="term" value="P:DNA recombination"/>
    <property type="evidence" value="ECO:0007669"/>
    <property type="project" value="UniProtKB-UniRule"/>
</dbReference>
<keyword evidence="5 7" id="KW-0234">DNA repair</keyword>
<dbReference type="InterPro" id="IPR029225">
    <property type="entry name" value="Nse4_Nse3-bd"/>
</dbReference>
<comment type="similarity">
    <text evidence="2 7">Belongs to the NSE4 family.</text>
</comment>
<accession>A0A0G2GQN2</accession>
<dbReference type="Pfam" id="PF08743">
    <property type="entry name" value="Nse4_C"/>
    <property type="match status" value="1"/>
</dbReference>
<evidence type="ECO:0000256" key="7">
    <source>
        <dbReference type="RuleBase" id="RU365071"/>
    </source>
</evidence>
<dbReference type="PANTHER" id="PTHR16140">
    <property type="entry name" value="NON-STRUCTURAL MAINTENANCE OF CHROMOSOMES ELEMENT 4"/>
    <property type="match status" value="1"/>
</dbReference>
<feature type="domain" description="Nse4/EID protein Nse3/MAGE-binding" evidence="10">
    <location>
        <begin position="46"/>
        <end position="93"/>
    </location>
</feature>
<name>A0A0G2GQN2_PHACM</name>
<keyword evidence="12" id="KW-1185">Reference proteome</keyword>
<proteinExistence type="inferred from homology"/>
<dbReference type="InterPro" id="IPR014854">
    <property type="entry name" value="Nse4_C"/>
</dbReference>
<keyword evidence="3 7" id="KW-0227">DNA damage</keyword>
<comment type="caution">
    <text evidence="11">The sequence shown here is derived from an EMBL/GenBank/DDBJ whole genome shotgun (WGS) entry which is preliminary data.</text>
</comment>
<comment type="function">
    <text evidence="7">Component of the SMC5-SMC6 complex, that promotes sister chromatid alignment after DNA damage and facilitates double-stranded DNA breaks (DSBs) repair via homologous recombination between sister chromatids.</text>
</comment>
<dbReference type="OrthoDB" id="361242at2759"/>
<evidence type="ECO:0000256" key="4">
    <source>
        <dbReference type="ARBA" id="ARBA00023172"/>
    </source>
</evidence>
<dbReference type="Pfam" id="PF15412">
    <property type="entry name" value="Nse4-Nse3_bdg"/>
    <property type="match status" value="1"/>
</dbReference>
<reference evidence="11 12" key="1">
    <citation type="submission" date="2015-05" db="EMBL/GenBank/DDBJ databases">
        <title>Distinctive expansion of gene families associated with plant cell wall degradation and secondary metabolism in the genomes of grapevine trunk pathogens.</title>
        <authorList>
            <person name="Lawrence D.P."/>
            <person name="Travadon R."/>
            <person name="Rolshausen P.E."/>
            <person name="Baumgartner K."/>
        </authorList>
    </citation>
    <scope>NUCLEOTIDE SEQUENCE [LARGE SCALE GENOMIC DNA]</scope>
    <source>
        <strain evidence="11">UCRPC4</strain>
    </source>
</reference>
<dbReference type="GO" id="GO:0005634">
    <property type="term" value="C:nucleus"/>
    <property type="evidence" value="ECO:0007669"/>
    <property type="project" value="UniProtKB-SubCell"/>
</dbReference>
<evidence type="ECO:0000256" key="3">
    <source>
        <dbReference type="ARBA" id="ARBA00022763"/>
    </source>
</evidence>
<evidence type="ECO:0000259" key="10">
    <source>
        <dbReference type="Pfam" id="PF15412"/>
    </source>
</evidence>
<feature type="domain" description="Non-structural maintenance of chromosome element 4 C-terminal" evidence="9">
    <location>
        <begin position="253"/>
        <end position="340"/>
    </location>
</feature>
<evidence type="ECO:0000313" key="12">
    <source>
        <dbReference type="Proteomes" id="UP000053317"/>
    </source>
</evidence>
<feature type="region of interest" description="Disordered" evidence="8">
    <location>
        <begin position="93"/>
        <end position="126"/>
    </location>
</feature>
<evidence type="ECO:0000256" key="5">
    <source>
        <dbReference type="ARBA" id="ARBA00023204"/>
    </source>
</evidence>
<comment type="subcellular location">
    <subcellularLocation>
        <location evidence="1 7">Nucleus</location>
    </subcellularLocation>
</comment>
<evidence type="ECO:0000256" key="1">
    <source>
        <dbReference type="ARBA" id="ARBA00004123"/>
    </source>
</evidence>
<dbReference type="PANTHER" id="PTHR16140:SF0">
    <property type="entry name" value="NON-STRUCTURAL MAINTENANCE OF CHROMOSOMES ELEMENT 4"/>
    <property type="match status" value="1"/>
</dbReference>
<evidence type="ECO:0000313" key="11">
    <source>
        <dbReference type="EMBL" id="KKY19140.1"/>
    </source>
</evidence>
<sequence length="356" mass="39768">MRELANQLNDSRAEYLQAQSDGLLETLNQADTFFKSVKQTSDATIDSRILVQTGDLSYKKTTQLVLGDGATGIEVDDFVFRCIAYMRSAPSDDDGLLNQTQHSSSQRNRRRPTQRTADSDAEDEDESEDFAYDWSYLGSSACFPYNSRPCVSGFLLGPLSLQKRARIQSQRRARQPRANLADVMRPTQLTTEDIEASHETANLTQICDGISKLLRKVQADGQERVEAEVDDDMTEDEVLQIMQEHGVSDDGGVPLMHFCVNPKSFGQTVENLFYVSFLIKEGAAGINFDSTGLPTLHPHQPTAPQEAQVKGVTKNQAVFALDFQTWEDLVHTFGLTESLIPHRQEEEYDDGTIETT</sequence>
<dbReference type="AlphaFoldDB" id="A0A0G2GQN2"/>
<protein>
    <recommendedName>
        <fullName evidence="7">Non-structural maintenance of chromosomes element 4</fullName>
    </recommendedName>
</protein>
<reference evidence="11 12" key="2">
    <citation type="submission" date="2015-05" db="EMBL/GenBank/DDBJ databases">
        <authorList>
            <person name="Morales-Cruz A."/>
            <person name="Amrine K.C."/>
            <person name="Cantu D."/>
        </authorList>
    </citation>
    <scope>NUCLEOTIDE SEQUENCE [LARGE SCALE GENOMIC DNA]</scope>
    <source>
        <strain evidence="11">UCRPC4</strain>
    </source>
</reference>
<evidence type="ECO:0000256" key="6">
    <source>
        <dbReference type="ARBA" id="ARBA00023242"/>
    </source>
</evidence>
<evidence type="ECO:0000259" key="9">
    <source>
        <dbReference type="Pfam" id="PF08743"/>
    </source>
</evidence>
<dbReference type="InterPro" id="IPR027786">
    <property type="entry name" value="Nse4/EID"/>
</dbReference>
<evidence type="ECO:0000256" key="2">
    <source>
        <dbReference type="ARBA" id="ARBA00008997"/>
    </source>
</evidence>
<feature type="compositionally biased region" description="Polar residues" evidence="8">
    <location>
        <begin position="97"/>
        <end position="106"/>
    </location>
</feature>
<dbReference type="Proteomes" id="UP000053317">
    <property type="component" value="Unassembled WGS sequence"/>
</dbReference>
<dbReference type="EMBL" id="LCWF01000110">
    <property type="protein sequence ID" value="KKY19140.1"/>
    <property type="molecule type" value="Genomic_DNA"/>
</dbReference>
<gene>
    <name evidence="11" type="ORF">UCRPC4_g04648</name>
</gene>